<keyword evidence="8" id="KW-1185">Reference proteome</keyword>
<dbReference type="EMBL" id="BMOF01000001">
    <property type="protein sequence ID" value="GGJ90561.1"/>
    <property type="molecule type" value="Genomic_DNA"/>
</dbReference>
<dbReference type="InterPro" id="IPR043428">
    <property type="entry name" value="LivM-like"/>
</dbReference>
<dbReference type="AlphaFoldDB" id="A0A8J3B278"/>
<feature type="transmembrane region" description="Helical" evidence="6">
    <location>
        <begin position="295"/>
        <end position="320"/>
    </location>
</feature>
<dbReference type="PANTHER" id="PTHR30482:SF18">
    <property type="entry name" value="BRANCHED AMINO ACID TRANSPORT SYSTEM PERMEASE"/>
    <property type="match status" value="1"/>
</dbReference>
<evidence type="ECO:0000256" key="1">
    <source>
        <dbReference type="ARBA" id="ARBA00004651"/>
    </source>
</evidence>
<feature type="transmembrane region" description="Helical" evidence="6">
    <location>
        <begin position="241"/>
        <end position="262"/>
    </location>
</feature>
<feature type="transmembrane region" description="Helical" evidence="6">
    <location>
        <begin position="162"/>
        <end position="182"/>
    </location>
</feature>
<evidence type="ECO:0000256" key="5">
    <source>
        <dbReference type="ARBA" id="ARBA00023136"/>
    </source>
</evidence>
<feature type="transmembrane region" description="Helical" evidence="6">
    <location>
        <begin position="212"/>
        <end position="235"/>
    </location>
</feature>
<sequence length="332" mass="34260">MATRAGNNLRTGLVAAGFAAALALVAWGAGPYWLSVLNVIGLYTVVAVGLSLLMGYAGQVSLGHAGFYGMGAYVAAVLSAKLGWNGWLTLPAAVLLTMAVAWAVGLPTVRLREHYLAMATLGLGVVVHIVMVEWDAVTGGSSGIVGIPPLAVGPWTVTGERAWLFITWGAAALALAMAHRLVTSPIGRALRAIAGSEPAAEALGIPASRYKLAVFVLSAGFAGLAGALYAFYVTFVSPSSFGVMMSMQFVMMVVVGGAHRLWGAPAGAAILVLLSEGVKAYLPALLPGAGGEVQLVFYGLLLVVILLLKPDGVLTGWAAWRHKRSGEHARTA</sequence>
<accession>A0A8J3B278</accession>
<dbReference type="CDD" id="cd06581">
    <property type="entry name" value="TM_PBP1_LivM_like"/>
    <property type="match status" value="1"/>
</dbReference>
<keyword evidence="2" id="KW-1003">Cell membrane</keyword>
<evidence type="ECO:0000256" key="6">
    <source>
        <dbReference type="SAM" id="Phobius"/>
    </source>
</evidence>
<organism evidence="7 8">
    <name type="scientific">Calditerricola satsumensis</name>
    <dbReference type="NCBI Taxonomy" id="373054"/>
    <lineage>
        <taxon>Bacteria</taxon>
        <taxon>Bacillati</taxon>
        <taxon>Bacillota</taxon>
        <taxon>Bacilli</taxon>
        <taxon>Bacillales</taxon>
        <taxon>Bacillaceae</taxon>
        <taxon>Calditerricola</taxon>
    </lineage>
</organism>
<dbReference type="Pfam" id="PF02653">
    <property type="entry name" value="BPD_transp_2"/>
    <property type="match status" value="1"/>
</dbReference>
<evidence type="ECO:0000313" key="8">
    <source>
        <dbReference type="Proteomes" id="UP000637720"/>
    </source>
</evidence>
<protein>
    <submittedName>
        <fullName evidence="7">Branched-chain amino acid ABC transporter permease</fullName>
    </submittedName>
</protein>
<keyword evidence="5 6" id="KW-0472">Membrane</keyword>
<comment type="subcellular location">
    <subcellularLocation>
        <location evidence="1">Cell membrane</location>
        <topology evidence="1">Multi-pass membrane protein</topology>
    </subcellularLocation>
</comment>
<comment type="caution">
    <text evidence="7">The sequence shown here is derived from an EMBL/GenBank/DDBJ whole genome shotgun (WGS) entry which is preliminary data.</text>
</comment>
<dbReference type="Proteomes" id="UP000637720">
    <property type="component" value="Unassembled WGS sequence"/>
</dbReference>
<keyword evidence="3 6" id="KW-0812">Transmembrane</keyword>
<gene>
    <name evidence="7" type="primary">livM</name>
    <name evidence="7" type="ORF">GCM10007043_00300</name>
</gene>
<evidence type="ECO:0000256" key="4">
    <source>
        <dbReference type="ARBA" id="ARBA00022989"/>
    </source>
</evidence>
<dbReference type="RefSeq" id="WP_188816466.1">
    <property type="nucleotide sequence ID" value="NZ_BMOF01000001.1"/>
</dbReference>
<dbReference type="InterPro" id="IPR001851">
    <property type="entry name" value="ABC_transp_permease"/>
</dbReference>
<name>A0A8J3B278_9BACI</name>
<evidence type="ECO:0000313" key="7">
    <source>
        <dbReference type="EMBL" id="GGJ90561.1"/>
    </source>
</evidence>
<reference evidence="7" key="1">
    <citation type="journal article" date="2014" name="Int. J. Syst. Evol. Microbiol.">
        <title>Complete genome sequence of Corynebacterium casei LMG S-19264T (=DSM 44701T), isolated from a smear-ripened cheese.</title>
        <authorList>
            <consortium name="US DOE Joint Genome Institute (JGI-PGF)"/>
            <person name="Walter F."/>
            <person name="Albersmeier A."/>
            <person name="Kalinowski J."/>
            <person name="Ruckert C."/>
        </authorList>
    </citation>
    <scope>NUCLEOTIDE SEQUENCE</scope>
    <source>
        <strain evidence="7">JCM 14719</strain>
    </source>
</reference>
<feature type="transmembrane region" description="Helical" evidence="6">
    <location>
        <begin position="40"/>
        <end position="58"/>
    </location>
</feature>
<dbReference type="GO" id="GO:0015658">
    <property type="term" value="F:branched-chain amino acid transmembrane transporter activity"/>
    <property type="evidence" value="ECO:0007669"/>
    <property type="project" value="InterPro"/>
</dbReference>
<feature type="transmembrane region" description="Helical" evidence="6">
    <location>
        <begin position="12"/>
        <end position="34"/>
    </location>
</feature>
<proteinExistence type="predicted"/>
<reference evidence="7" key="2">
    <citation type="submission" date="2020-09" db="EMBL/GenBank/DDBJ databases">
        <authorList>
            <person name="Sun Q."/>
            <person name="Ohkuma M."/>
        </authorList>
    </citation>
    <scope>NUCLEOTIDE SEQUENCE</scope>
    <source>
        <strain evidence="7">JCM 14719</strain>
    </source>
</reference>
<dbReference type="GO" id="GO:0005886">
    <property type="term" value="C:plasma membrane"/>
    <property type="evidence" value="ECO:0007669"/>
    <property type="project" value="UniProtKB-SubCell"/>
</dbReference>
<dbReference type="PANTHER" id="PTHR30482">
    <property type="entry name" value="HIGH-AFFINITY BRANCHED-CHAIN AMINO ACID TRANSPORT SYSTEM PERMEASE"/>
    <property type="match status" value="1"/>
</dbReference>
<keyword evidence="4 6" id="KW-1133">Transmembrane helix</keyword>
<feature type="transmembrane region" description="Helical" evidence="6">
    <location>
        <begin position="115"/>
        <end position="132"/>
    </location>
</feature>
<evidence type="ECO:0000256" key="3">
    <source>
        <dbReference type="ARBA" id="ARBA00022692"/>
    </source>
</evidence>
<evidence type="ECO:0000256" key="2">
    <source>
        <dbReference type="ARBA" id="ARBA00022475"/>
    </source>
</evidence>
<feature type="transmembrane region" description="Helical" evidence="6">
    <location>
        <begin position="90"/>
        <end position="108"/>
    </location>
</feature>